<evidence type="ECO:0000256" key="1">
    <source>
        <dbReference type="ARBA" id="ARBA00004123"/>
    </source>
</evidence>
<reference evidence="10 11" key="1">
    <citation type="submission" date="2024-04" db="EMBL/GenBank/DDBJ databases">
        <authorList>
            <consortium name="Genoscope - CEA"/>
            <person name="William W."/>
        </authorList>
    </citation>
    <scope>NUCLEOTIDE SEQUENCE [LARGE SCALE GENOMIC DNA]</scope>
</reference>
<evidence type="ECO:0000313" key="11">
    <source>
        <dbReference type="Proteomes" id="UP001497497"/>
    </source>
</evidence>
<dbReference type="GO" id="GO:0005524">
    <property type="term" value="F:ATP binding"/>
    <property type="evidence" value="ECO:0007669"/>
    <property type="project" value="UniProtKB-KW"/>
</dbReference>
<dbReference type="Proteomes" id="UP001497497">
    <property type="component" value="Unassembled WGS sequence"/>
</dbReference>
<evidence type="ECO:0000256" key="8">
    <source>
        <dbReference type="ARBA" id="ARBA00023242"/>
    </source>
</evidence>
<dbReference type="InterPro" id="IPR027417">
    <property type="entry name" value="P-loop_NTPase"/>
</dbReference>
<dbReference type="GO" id="GO:0004386">
    <property type="term" value="F:helicase activity"/>
    <property type="evidence" value="ECO:0007669"/>
    <property type="project" value="UniProtKB-KW"/>
</dbReference>
<evidence type="ECO:0000256" key="6">
    <source>
        <dbReference type="ARBA" id="ARBA00022840"/>
    </source>
</evidence>
<dbReference type="InterPro" id="IPR011545">
    <property type="entry name" value="DEAD/DEAH_box_helicase_dom"/>
</dbReference>
<dbReference type="Pfam" id="PF00270">
    <property type="entry name" value="DEAD"/>
    <property type="match status" value="1"/>
</dbReference>
<dbReference type="FunFam" id="3.40.50.300:FF:000813">
    <property type="entry name" value="helicase POLQ-like isoform X1"/>
    <property type="match status" value="1"/>
</dbReference>
<keyword evidence="2" id="KW-0547">Nucleotide-binding</keyword>
<name>A0AAV2I801_LYMST</name>
<evidence type="ECO:0000313" key="10">
    <source>
        <dbReference type="EMBL" id="CAL1540602.1"/>
    </source>
</evidence>
<dbReference type="EMBL" id="CAXITT010000389">
    <property type="protein sequence ID" value="CAL1540602.1"/>
    <property type="molecule type" value="Genomic_DNA"/>
</dbReference>
<dbReference type="AlphaFoldDB" id="A0AAV2I801"/>
<evidence type="ECO:0000256" key="3">
    <source>
        <dbReference type="ARBA" id="ARBA00022763"/>
    </source>
</evidence>
<proteinExistence type="predicted"/>
<feature type="non-terminal residue" evidence="10">
    <location>
        <position position="162"/>
    </location>
</feature>
<comment type="caution">
    <text evidence="10">The sequence shown here is derived from an EMBL/GenBank/DDBJ whole genome shotgun (WGS) entry which is preliminary data.</text>
</comment>
<keyword evidence="7" id="KW-0234">DNA repair</keyword>
<keyword evidence="6" id="KW-0067">ATP-binding</keyword>
<evidence type="ECO:0000256" key="7">
    <source>
        <dbReference type="ARBA" id="ARBA00023204"/>
    </source>
</evidence>
<dbReference type="GO" id="GO:0005634">
    <property type="term" value="C:nucleus"/>
    <property type="evidence" value="ECO:0007669"/>
    <property type="project" value="UniProtKB-SubCell"/>
</dbReference>
<evidence type="ECO:0000256" key="5">
    <source>
        <dbReference type="ARBA" id="ARBA00022806"/>
    </source>
</evidence>
<sequence>MKKEAMQQAQLDASQIRKEGSKVDIGPFYGLPAKVQLLFENKRSIKKLYDWQNECLQLKAVKEHRNLIYSLPTSGGKTLVAEVLIMRELLCYEKDTLLILPFVSIVQEKVRNISEFAVELGFIVEEYAGSKGRFPPTKRQRKKSLYIATIEKAHSLVNSLIE</sequence>
<comment type="subcellular location">
    <subcellularLocation>
        <location evidence="1">Nucleus</location>
    </subcellularLocation>
</comment>
<keyword evidence="5" id="KW-0347">Helicase</keyword>
<evidence type="ECO:0000256" key="2">
    <source>
        <dbReference type="ARBA" id="ARBA00022741"/>
    </source>
</evidence>
<dbReference type="Gene3D" id="3.40.50.300">
    <property type="entry name" value="P-loop containing nucleotide triphosphate hydrolases"/>
    <property type="match status" value="1"/>
</dbReference>
<keyword evidence="8" id="KW-0539">Nucleus</keyword>
<accession>A0AAV2I801</accession>
<dbReference type="PANTHER" id="PTHR47961">
    <property type="entry name" value="DNA POLYMERASE THETA, PUTATIVE (AFU_ORTHOLOGUE AFUA_1G05260)-RELATED"/>
    <property type="match status" value="1"/>
</dbReference>
<dbReference type="PANTHER" id="PTHR47961:SF12">
    <property type="entry name" value="HELICASE POLQ-LIKE"/>
    <property type="match status" value="1"/>
</dbReference>
<protein>
    <recommendedName>
        <fullName evidence="9">DEAD/DEAH-box helicase domain-containing protein</fullName>
    </recommendedName>
</protein>
<dbReference type="GO" id="GO:0016787">
    <property type="term" value="F:hydrolase activity"/>
    <property type="evidence" value="ECO:0007669"/>
    <property type="project" value="UniProtKB-KW"/>
</dbReference>
<keyword evidence="3" id="KW-0227">DNA damage</keyword>
<feature type="domain" description="DEAD/DEAH-box helicase" evidence="9">
    <location>
        <begin position="59"/>
        <end position="157"/>
    </location>
</feature>
<dbReference type="GO" id="GO:0003676">
    <property type="term" value="F:nucleic acid binding"/>
    <property type="evidence" value="ECO:0007669"/>
    <property type="project" value="InterPro"/>
</dbReference>
<dbReference type="InterPro" id="IPR050474">
    <property type="entry name" value="Hel308_SKI2-like"/>
</dbReference>
<dbReference type="GO" id="GO:0006281">
    <property type="term" value="P:DNA repair"/>
    <property type="evidence" value="ECO:0007669"/>
    <property type="project" value="UniProtKB-KW"/>
</dbReference>
<evidence type="ECO:0000256" key="4">
    <source>
        <dbReference type="ARBA" id="ARBA00022801"/>
    </source>
</evidence>
<keyword evidence="11" id="KW-1185">Reference proteome</keyword>
<dbReference type="SUPFAM" id="SSF52540">
    <property type="entry name" value="P-loop containing nucleoside triphosphate hydrolases"/>
    <property type="match status" value="1"/>
</dbReference>
<gene>
    <name evidence="10" type="ORF">GSLYS_00014251001</name>
</gene>
<keyword evidence="4" id="KW-0378">Hydrolase</keyword>
<organism evidence="10 11">
    <name type="scientific">Lymnaea stagnalis</name>
    <name type="common">Great pond snail</name>
    <name type="synonym">Helix stagnalis</name>
    <dbReference type="NCBI Taxonomy" id="6523"/>
    <lineage>
        <taxon>Eukaryota</taxon>
        <taxon>Metazoa</taxon>
        <taxon>Spiralia</taxon>
        <taxon>Lophotrochozoa</taxon>
        <taxon>Mollusca</taxon>
        <taxon>Gastropoda</taxon>
        <taxon>Heterobranchia</taxon>
        <taxon>Euthyneura</taxon>
        <taxon>Panpulmonata</taxon>
        <taxon>Hygrophila</taxon>
        <taxon>Lymnaeoidea</taxon>
        <taxon>Lymnaeidae</taxon>
        <taxon>Lymnaea</taxon>
    </lineage>
</organism>
<evidence type="ECO:0000259" key="9">
    <source>
        <dbReference type="Pfam" id="PF00270"/>
    </source>
</evidence>